<dbReference type="EC" id="2.7.7.6" evidence="10"/>
<dbReference type="FunFam" id="3.90.1100.10:FF:000005">
    <property type="entry name" value="DNA-directed RNA polymerase subunit beta"/>
    <property type="match status" value="1"/>
</dbReference>
<dbReference type="Pfam" id="PF04560">
    <property type="entry name" value="RNA_pol_Rpb2_7"/>
    <property type="match status" value="1"/>
</dbReference>
<feature type="domain" description="RNA polymerase Rpb2" evidence="17">
    <location>
        <begin position="649"/>
        <end position="700"/>
    </location>
</feature>
<evidence type="ECO:0000256" key="2">
    <source>
        <dbReference type="ARBA" id="ARBA00022478"/>
    </source>
</evidence>
<feature type="domain" description="RNA polymerase Rpb2" evidence="16">
    <location>
        <begin position="563"/>
        <end position="624"/>
    </location>
</feature>
<dbReference type="Pfam" id="PF04563">
    <property type="entry name" value="RNA_pol_Rpb2_1"/>
    <property type="match status" value="1"/>
</dbReference>
<dbReference type="PANTHER" id="PTHR20856">
    <property type="entry name" value="DNA-DIRECTED RNA POLYMERASE I SUBUNIT 2"/>
    <property type="match status" value="1"/>
</dbReference>
<dbReference type="InterPro" id="IPR007647">
    <property type="entry name" value="RNA_pol_Rpb2_5"/>
</dbReference>
<dbReference type="InterPro" id="IPR015712">
    <property type="entry name" value="DNA-dir_RNA_pol_su2"/>
</dbReference>
<feature type="domain" description="RNA polymerase Rpb2" evidence="15">
    <location>
        <begin position="464"/>
        <end position="528"/>
    </location>
</feature>
<dbReference type="InterPro" id="IPR007642">
    <property type="entry name" value="RNA_pol_Rpb2_2"/>
</dbReference>
<dbReference type="InterPro" id="IPR007645">
    <property type="entry name" value="RNA_pol_Rpb2_3"/>
</dbReference>
<name>A0A397YA25_BRACM</name>
<feature type="domain" description="DNA-directed RNA polymerase subunit 2 hybrid-binding" evidence="11">
    <location>
        <begin position="782"/>
        <end position="976"/>
    </location>
</feature>
<dbReference type="PROSITE" id="PS01166">
    <property type="entry name" value="RNA_POL_BETA"/>
    <property type="match status" value="1"/>
</dbReference>
<dbReference type="Gene3D" id="3.90.1100.10">
    <property type="match status" value="1"/>
</dbReference>
<evidence type="ECO:0000259" key="17">
    <source>
        <dbReference type="Pfam" id="PF04567"/>
    </source>
</evidence>
<dbReference type="Gene3D" id="3.90.1800.10">
    <property type="entry name" value="RNA polymerase alpha subunit dimerisation domain"/>
    <property type="match status" value="1"/>
</dbReference>
<comment type="catalytic activity">
    <reaction evidence="8 10">
        <text>RNA(n) + a ribonucleoside 5'-triphosphate = RNA(n+1) + diphosphate</text>
        <dbReference type="Rhea" id="RHEA:21248"/>
        <dbReference type="Rhea" id="RHEA-COMP:14527"/>
        <dbReference type="Rhea" id="RHEA-COMP:17342"/>
        <dbReference type="ChEBI" id="CHEBI:33019"/>
        <dbReference type="ChEBI" id="CHEBI:61557"/>
        <dbReference type="ChEBI" id="CHEBI:140395"/>
        <dbReference type="EC" id="2.7.7.6"/>
    </reaction>
</comment>
<evidence type="ECO:0000256" key="8">
    <source>
        <dbReference type="ARBA" id="ARBA00048552"/>
    </source>
</evidence>
<evidence type="ECO:0000259" key="13">
    <source>
        <dbReference type="Pfam" id="PF04561"/>
    </source>
</evidence>
<dbReference type="Proteomes" id="UP000264353">
    <property type="component" value="Chromosome A8"/>
</dbReference>
<evidence type="ECO:0000256" key="6">
    <source>
        <dbReference type="ARBA" id="ARBA00022833"/>
    </source>
</evidence>
<dbReference type="Pfam" id="PF00562">
    <property type="entry name" value="RNA_pol_Rpb2_6"/>
    <property type="match status" value="2"/>
</dbReference>
<feature type="domain" description="RNA polymerase beta subunit protrusion" evidence="14">
    <location>
        <begin position="43"/>
        <end position="439"/>
    </location>
</feature>
<feature type="domain" description="RNA polymerase Rpb2" evidence="12">
    <location>
        <begin position="978"/>
        <end position="1069"/>
    </location>
</feature>
<comment type="similarity">
    <text evidence="1 9">Belongs to the RNA polymerase beta chain family.</text>
</comment>
<evidence type="ECO:0000256" key="7">
    <source>
        <dbReference type="ARBA" id="ARBA00023163"/>
    </source>
</evidence>
<evidence type="ECO:0000259" key="14">
    <source>
        <dbReference type="Pfam" id="PF04563"/>
    </source>
</evidence>
<evidence type="ECO:0000259" key="12">
    <source>
        <dbReference type="Pfam" id="PF04560"/>
    </source>
</evidence>
<organism evidence="18 19">
    <name type="scientific">Brassica campestris</name>
    <name type="common">Field mustard</name>
    <dbReference type="NCBI Taxonomy" id="3711"/>
    <lineage>
        <taxon>Eukaryota</taxon>
        <taxon>Viridiplantae</taxon>
        <taxon>Streptophyta</taxon>
        <taxon>Embryophyta</taxon>
        <taxon>Tracheophyta</taxon>
        <taxon>Spermatophyta</taxon>
        <taxon>Magnoliopsida</taxon>
        <taxon>eudicotyledons</taxon>
        <taxon>Gunneridae</taxon>
        <taxon>Pentapetalae</taxon>
        <taxon>rosids</taxon>
        <taxon>malvids</taxon>
        <taxon>Brassicales</taxon>
        <taxon>Brassicaceae</taxon>
        <taxon>Brassiceae</taxon>
        <taxon>Brassica</taxon>
    </lineage>
</organism>
<dbReference type="Pfam" id="PF04565">
    <property type="entry name" value="RNA_pol_Rpb2_3"/>
    <property type="match status" value="1"/>
</dbReference>
<dbReference type="GO" id="GO:0032549">
    <property type="term" value="F:ribonucleoside binding"/>
    <property type="evidence" value="ECO:0007669"/>
    <property type="project" value="InterPro"/>
</dbReference>
<dbReference type="EMBL" id="CM010635">
    <property type="protein sequence ID" value="RID50311.1"/>
    <property type="molecule type" value="Genomic_DNA"/>
</dbReference>
<dbReference type="NCBIfam" id="NF007175">
    <property type="entry name" value="PRK09606.1"/>
    <property type="match status" value="1"/>
</dbReference>
<dbReference type="Gene3D" id="3.90.1110.10">
    <property type="entry name" value="RNA polymerase Rpb2, domain 2"/>
    <property type="match status" value="1"/>
</dbReference>
<evidence type="ECO:0000256" key="9">
    <source>
        <dbReference type="RuleBase" id="RU000434"/>
    </source>
</evidence>
<dbReference type="InterPro" id="IPR007644">
    <property type="entry name" value="RNA_pol_bsu_protrusion"/>
</dbReference>
<dbReference type="CDD" id="cd00653">
    <property type="entry name" value="RNA_pol_B_RPB2"/>
    <property type="match status" value="1"/>
</dbReference>
<dbReference type="InterPro" id="IPR037034">
    <property type="entry name" value="RNA_pol_Rpb2_2_sf"/>
</dbReference>
<dbReference type="Gene3D" id="2.40.270.10">
    <property type="entry name" value="DNA-directed RNA polymerase, subunit 2, domain 6"/>
    <property type="match status" value="1"/>
</dbReference>
<dbReference type="Pfam" id="PF04566">
    <property type="entry name" value="RNA_pol_Rpb2_4"/>
    <property type="match status" value="1"/>
</dbReference>
<dbReference type="Pfam" id="PF04561">
    <property type="entry name" value="RNA_pol_Rpb2_2"/>
    <property type="match status" value="1"/>
</dbReference>
<evidence type="ECO:0000313" key="18">
    <source>
        <dbReference type="EMBL" id="RID50311.1"/>
    </source>
</evidence>
<evidence type="ECO:0000259" key="15">
    <source>
        <dbReference type="Pfam" id="PF04565"/>
    </source>
</evidence>
<evidence type="ECO:0000256" key="10">
    <source>
        <dbReference type="RuleBase" id="RU363031"/>
    </source>
</evidence>
<keyword evidence="4 10" id="KW-0548">Nucleotidyltransferase</keyword>
<dbReference type="GO" id="GO:0003677">
    <property type="term" value="F:DNA binding"/>
    <property type="evidence" value="ECO:0007669"/>
    <property type="project" value="InterPro"/>
</dbReference>
<dbReference type="GO" id="GO:0000428">
    <property type="term" value="C:DNA-directed RNA polymerase complex"/>
    <property type="evidence" value="ECO:0007669"/>
    <property type="project" value="UniProtKB-KW"/>
</dbReference>
<evidence type="ECO:0000256" key="1">
    <source>
        <dbReference type="ARBA" id="ARBA00006835"/>
    </source>
</evidence>
<dbReference type="FunFam" id="3.90.1070.20:FF:000001">
    <property type="entry name" value="DNA-directed RNA polymerase subunit beta"/>
    <property type="match status" value="1"/>
</dbReference>
<evidence type="ECO:0000313" key="19">
    <source>
        <dbReference type="Proteomes" id="UP000264353"/>
    </source>
</evidence>
<evidence type="ECO:0000256" key="3">
    <source>
        <dbReference type="ARBA" id="ARBA00022679"/>
    </source>
</evidence>
<dbReference type="AlphaFoldDB" id="A0A397YA25"/>
<evidence type="ECO:0000256" key="5">
    <source>
        <dbReference type="ARBA" id="ARBA00022723"/>
    </source>
</evidence>
<proteinExistence type="inferred from homology"/>
<dbReference type="SUPFAM" id="SSF64484">
    <property type="entry name" value="beta and beta-prime subunits of DNA dependent RNA-polymerase"/>
    <property type="match status" value="1"/>
</dbReference>
<dbReference type="Pfam" id="PF04567">
    <property type="entry name" value="RNA_pol_Rpb2_5"/>
    <property type="match status" value="1"/>
</dbReference>
<feature type="domain" description="RNA polymerase Rpb2" evidence="13">
    <location>
        <begin position="202"/>
        <end position="391"/>
    </location>
</feature>
<dbReference type="InterPro" id="IPR037033">
    <property type="entry name" value="DNA-dir_RNAP_su2_hyb_sf"/>
</dbReference>
<sequence length="1079" mass="122674">MDYKQNQTYIDADDKEITQEDDDEEITQEDAWTVISAYFEEKGLVRQQLDSFDEFIQNTMQEIVDESSDVEIRAESQHNPGHQPDFAERNYNISFGQIYLKTATLFPKAARLRNLTYSAPLYVDVCKTVIMKGHDGEEITETQDFTKVFIGKVPIMLRSTYCTLHQNSEKDLTELGECPFDQGGYFIINGSEKVLIAQEKMSSNHVYVFKKRQPNKYSYVAEVRSMAENQNRPPSTMFVHMLSGSKGGSSGQFIRCTLPYIKKEIPIIIVFRALGFVADKDILERICYEFGDTQMMELLRPSLEEAFVIQSQQVALDYIGKRGAPVGTSKEKRIKYARDILQKEMFPHIGVGEFETPKAYYFGLIIHRLLRCALGRNPEDDRDHYGNRRLDLAGPLLGGLFRMLFRKLTRDVRSYVQKCVDNGKEVNLHFAIKAKTITSGLKYALATGNWGQANAAGTRAGVSQVLNRLTYASTLSHLRRLNSPIGREGKLAKPRQLHNSQWGMMCPAETPEGQACGLVKNLALMVYVTVGSAAYPILIFLEEWGLETLEEISPADIPQATKIFVNGKWVGIHRIPDMLVRTLRLLRRRNDIKTEVSVVRDIRLKELRIYTDYGRCSRPLFIVDNQRLLIKKKDIYSLQQRESAEEDGWHHLLVKGFIEYVDTEEEETTMISMTINDLVQARLRPDEAYSDTYTHCEIHPSLILGVCASIIPFPDHNQSPRNTYQSAMGKQAMGIYVTNYQFRMDTLAYVLYYPQKPLVTTRAMEHLHFRQLPAGIAQGKTSRYTRRDHSLSLRHSESGMVDQVLLTTNADGLKFVKVRVRSVRIPQIGDKFSSRHGQKGTVGMTYTQDDMPWTIEGVTPDIIVNPHAIPSRMTIGQLIECIMGKVAAQMGKEGDATPFTDVTVDNISKALHECGYQMRGFERMYNGHTGRPLPAMIFIGPTYYQRLKHMVDDKIHSRGRGPVQILTRQPAEGRSRDGGLRFGEMERDCMIAHGAASFLKERLFDQSDAYRVHVCETCGLIAIANLKNNTFECKGCKNTTDIVQVHIPYACKLLFQELMSMAIAPRMLTKDLKSAKGRK</sequence>
<dbReference type="InterPro" id="IPR007646">
    <property type="entry name" value="RNA_pol_Rpb2_4"/>
</dbReference>
<feature type="domain" description="DNA-directed RNA polymerase subunit 2 hybrid-binding" evidence="11">
    <location>
        <begin position="707"/>
        <end position="776"/>
    </location>
</feature>
<dbReference type="FunFam" id="3.90.1100.10:FF:000003">
    <property type="entry name" value="DNA-directed RNA polymerase subunit beta"/>
    <property type="match status" value="1"/>
</dbReference>
<comment type="function">
    <text evidence="10">DNA-dependent RNA polymerase catalyzes the transcription of DNA into RNA using the four ribonucleoside triphosphates as substrates.</text>
</comment>
<dbReference type="FunFam" id="3.90.1110.10:FF:000005">
    <property type="entry name" value="DNA-directed RNA polymerase subunit beta"/>
    <property type="match status" value="1"/>
</dbReference>
<dbReference type="GO" id="GO:0046872">
    <property type="term" value="F:metal ion binding"/>
    <property type="evidence" value="ECO:0007669"/>
    <property type="project" value="UniProtKB-KW"/>
</dbReference>
<keyword evidence="3 10" id="KW-0808">Transferase</keyword>
<gene>
    <name evidence="18" type="ORF">BRARA_H01050</name>
</gene>
<keyword evidence="2 10" id="KW-0240">DNA-directed RNA polymerase</keyword>
<evidence type="ECO:0000259" key="11">
    <source>
        <dbReference type="Pfam" id="PF00562"/>
    </source>
</evidence>
<reference evidence="18 19" key="1">
    <citation type="submission" date="2018-06" db="EMBL/GenBank/DDBJ databases">
        <title>WGS assembly of Brassica rapa FPsc.</title>
        <authorList>
            <person name="Bowman J."/>
            <person name="Kohchi T."/>
            <person name="Yamato K."/>
            <person name="Jenkins J."/>
            <person name="Shu S."/>
            <person name="Ishizaki K."/>
            <person name="Yamaoka S."/>
            <person name="Nishihama R."/>
            <person name="Nakamura Y."/>
            <person name="Berger F."/>
            <person name="Adam C."/>
            <person name="Aki S."/>
            <person name="Althoff F."/>
            <person name="Araki T."/>
            <person name="Arteaga-Vazquez M."/>
            <person name="Balasubrmanian S."/>
            <person name="Bauer D."/>
            <person name="Boehm C."/>
            <person name="Briginshaw L."/>
            <person name="Caballero-Perez J."/>
            <person name="Catarino B."/>
            <person name="Chen F."/>
            <person name="Chiyoda S."/>
            <person name="Chovatia M."/>
            <person name="Davies K."/>
            <person name="Delmans M."/>
            <person name="Demura T."/>
            <person name="Dierschke T."/>
            <person name="Dolan L."/>
            <person name="Dorantes-Acosta A."/>
            <person name="Eklund D."/>
            <person name="Florent S."/>
            <person name="Flores-Sandoval E."/>
            <person name="Fujiyama A."/>
            <person name="Fukuzawa H."/>
            <person name="Galik B."/>
            <person name="Grimanelli D."/>
            <person name="Grimwood J."/>
            <person name="Grossniklaus U."/>
            <person name="Hamada T."/>
            <person name="Haseloff J."/>
            <person name="Hetherington A."/>
            <person name="Higo A."/>
            <person name="Hirakawa Y."/>
            <person name="Hundley H."/>
            <person name="Ikeda Y."/>
            <person name="Inoue K."/>
            <person name="Inoue S."/>
            <person name="Ishida S."/>
            <person name="Jia Q."/>
            <person name="Kakita M."/>
            <person name="Kanazawa T."/>
            <person name="Kawai Y."/>
            <person name="Kawashima T."/>
            <person name="Kennedy M."/>
            <person name="Kinose K."/>
            <person name="Kinoshita T."/>
            <person name="Kohara Y."/>
            <person name="Koide E."/>
            <person name="Komatsu K."/>
            <person name="Kopischke S."/>
            <person name="Kubo M."/>
            <person name="Kyozuka J."/>
            <person name="Lagercrantz U."/>
            <person name="Lin S."/>
            <person name="Lindquist E."/>
            <person name="Lipzen A."/>
            <person name="Lu C."/>
            <person name="Luna E."/>
            <person name="Martienssen R."/>
            <person name="Minamino N."/>
            <person name="Mizutani M."/>
            <person name="Mizutani M."/>
            <person name="Mochizuki N."/>
            <person name="Monte I."/>
            <person name="Mosher R."/>
            <person name="Nagasaki H."/>
            <person name="Nakagami H."/>
            <person name="Naramoto S."/>
            <person name="Nishitani K."/>
            <person name="Ohtani M."/>
            <person name="Okamoto T."/>
            <person name="Okumura M."/>
            <person name="Phillips J."/>
            <person name="Pollak B."/>
            <person name="Reinders A."/>
            <person name="Roevekamp M."/>
            <person name="Sano R."/>
            <person name="Sawa S."/>
            <person name="Schmid M."/>
            <person name="Shirakawa M."/>
            <person name="Solano R."/>
            <person name="Spunde A."/>
            <person name="Suetsugu N."/>
            <person name="Sugano S."/>
            <person name="Sugiyama A."/>
            <person name="Sun R."/>
            <person name="Suzuki Y."/>
            <person name="Takenaka M."/>
            <person name="Takezawa D."/>
            <person name="Tomogane H."/>
            <person name="Tsuzuki M."/>
            <person name="Ueda T."/>
            <person name="Umeda M."/>
            <person name="Ward J."/>
            <person name="Watanabe Y."/>
            <person name="Yazaki K."/>
            <person name="Yokoyama R."/>
            <person name="Yoshitake Y."/>
            <person name="Yotsui I."/>
            <person name="Zachgo S."/>
            <person name="Schmutz J."/>
        </authorList>
    </citation>
    <scope>NUCLEOTIDE SEQUENCE [LARGE SCALE GENOMIC DNA]</scope>
    <source>
        <strain evidence="19">cv. B-3</strain>
    </source>
</reference>
<dbReference type="GO" id="GO:0003899">
    <property type="term" value="F:DNA-directed RNA polymerase activity"/>
    <property type="evidence" value="ECO:0007669"/>
    <property type="project" value="UniProtKB-EC"/>
</dbReference>
<protein>
    <recommendedName>
        <fullName evidence="10">DNA-directed RNA polymerase subunit beta</fullName>
        <ecNumber evidence="10">2.7.7.6</ecNumber>
    </recommendedName>
</protein>
<keyword evidence="6" id="KW-0862">Zinc</keyword>
<accession>A0A397YA25</accession>
<keyword evidence="7 10" id="KW-0804">Transcription</keyword>
<evidence type="ECO:0000256" key="4">
    <source>
        <dbReference type="ARBA" id="ARBA00022695"/>
    </source>
</evidence>
<evidence type="ECO:0000259" key="16">
    <source>
        <dbReference type="Pfam" id="PF04566"/>
    </source>
</evidence>
<dbReference type="GO" id="GO:0006351">
    <property type="term" value="P:DNA-templated transcription"/>
    <property type="evidence" value="ECO:0007669"/>
    <property type="project" value="InterPro"/>
</dbReference>
<dbReference type="InterPro" id="IPR007641">
    <property type="entry name" value="RNA_pol_Rpb2_7"/>
</dbReference>
<dbReference type="InterPro" id="IPR007120">
    <property type="entry name" value="DNA-dir_RNAP_su2_dom"/>
</dbReference>
<keyword evidence="5" id="KW-0479">Metal-binding</keyword>
<dbReference type="InterPro" id="IPR007121">
    <property type="entry name" value="RNA_pol_bsu_CS"/>
</dbReference>
<dbReference type="FunFam" id="3.90.1800.10:FF:000002">
    <property type="entry name" value="DNA-directed RNA polymerase subunit beta"/>
    <property type="match status" value="1"/>
</dbReference>